<organism evidence="6 7">
    <name type="scientific">Parasedimentitalea maritima</name>
    <dbReference type="NCBI Taxonomy" id="2578117"/>
    <lineage>
        <taxon>Bacteria</taxon>
        <taxon>Pseudomonadati</taxon>
        <taxon>Pseudomonadota</taxon>
        <taxon>Alphaproteobacteria</taxon>
        <taxon>Rhodobacterales</taxon>
        <taxon>Paracoccaceae</taxon>
        <taxon>Parasedimentitalea</taxon>
    </lineage>
</organism>
<gene>
    <name evidence="6" type="ORF">GP644_07255</name>
</gene>
<dbReference type="CDD" id="cd08422">
    <property type="entry name" value="PBP2_CrgA_like"/>
    <property type="match status" value="1"/>
</dbReference>
<dbReference type="Pfam" id="PF00126">
    <property type="entry name" value="HTH_1"/>
    <property type="match status" value="1"/>
</dbReference>
<keyword evidence="4" id="KW-0804">Transcription</keyword>
<protein>
    <submittedName>
        <fullName evidence="6">LysR family transcriptional regulator</fullName>
    </submittedName>
</protein>
<keyword evidence="3" id="KW-0238">DNA-binding</keyword>
<dbReference type="RefSeq" id="WP_158978287.1">
    <property type="nucleotide sequence ID" value="NZ_WSFO01000003.1"/>
</dbReference>
<keyword evidence="2" id="KW-0805">Transcription regulation</keyword>
<accession>A0A6A4RME9</accession>
<evidence type="ECO:0000313" key="6">
    <source>
        <dbReference type="EMBL" id="KAE9631008.1"/>
    </source>
</evidence>
<dbReference type="GO" id="GO:0003677">
    <property type="term" value="F:DNA binding"/>
    <property type="evidence" value="ECO:0007669"/>
    <property type="project" value="UniProtKB-KW"/>
</dbReference>
<comment type="similarity">
    <text evidence="1">Belongs to the LysR transcriptional regulatory family.</text>
</comment>
<dbReference type="InterPro" id="IPR036390">
    <property type="entry name" value="WH_DNA-bd_sf"/>
</dbReference>
<name>A0A6A4RME9_9RHOB</name>
<dbReference type="Gene3D" id="3.40.190.290">
    <property type="match status" value="1"/>
</dbReference>
<dbReference type="PROSITE" id="PS50931">
    <property type="entry name" value="HTH_LYSR"/>
    <property type="match status" value="1"/>
</dbReference>
<dbReference type="InterPro" id="IPR058163">
    <property type="entry name" value="LysR-type_TF_proteobact-type"/>
</dbReference>
<dbReference type="SUPFAM" id="SSF53850">
    <property type="entry name" value="Periplasmic binding protein-like II"/>
    <property type="match status" value="1"/>
</dbReference>
<dbReference type="Proteomes" id="UP000441586">
    <property type="component" value="Unassembled WGS sequence"/>
</dbReference>
<dbReference type="EMBL" id="WSFO01000003">
    <property type="protein sequence ID" value="KAE9631008.1"/>
    <property type="molecule type" value="Genomic_DNA"/>
</dbReference>
<evidence type="ECO:0000256" key="3">
    <source>
        <dbReference type="ARBA" id="ARBA00023125"/>
    </source>
</evidence>
<dbReference type="Gene3D" id="1.10.10.10">
    <property type="entry name" value="Winged helix-like DNA-binding domain superfamily/Winged helix DNA-binding domain"/>
    <property type="match status" value="1"/>
</dbReference>
<proteinExistence type="inferred from homology"/>
<reference evidence="6 7" key="1">
    <citation type="submission" date="2019-12" db="EMBL/GenBank/DDBJ databases">
        <authorList>
            <person name="Zhang Y.-J."/>
        </authorList>
    </citation>
    <scope>NUCLEOTIDE SEQUENCE [LARGE SCALE GENOMIC DNA]</scope>
    <source>
        <strain evidence="6 7">H18S-6</strain>
    </source>
</reference>
<dbReference type="InterPro" id="IPR000847">
    <property type="entry name" value="LysR_HTH_N"/>
</dbReference>
<evidence type="ECO:0000256" key="4">
    <source>
        <dbReference type="ARBA" id="ARBA00023163"/>
    </source>
</evidence>
<evidence type="ECO:0000313" key="7">
    <source>
        <dbReference type="Proteomes" id="UP000441586"/>
    </source>
</evidence>
<dbReference type="GO" id="GO:0003700">
    <property type="term" value="F:DNA-binding transcription factor activity"/>
    <property type="evidence" value="ECO:0007669"/>
    <property type="project" value="InterPro"/>
</dbReference>
<evidence type="ECO:0000256" key="1">
    <source>
        <dbReference type="ARBA" id="ARBA00009437"/>
    </source>
</evidence>
<dbReference type="Pfam" id="PF03466">
    <property type="entry name" value="LysR_substrate"/>
    <property type="match status" value="1"/>
</dbReference>
<dbReference type="AlphaFoldDB" id="A0A6A4RME9"/>
<sequence>MGSEKLSDLLLIFRAVVDADSFSAAGRELNMSPAWVAKQVTRLEAILDSALLIRSTRSLRLTGAGQECYRTAGNVADELTALKNKIHSDAKLVSGTVRINVPSIVAIDILAPHLAAFQVKYPKLSLDVVVSERFVDVLNEDVDIVFRAVRSLSDSTAIVRQIADLPRILCASTDYLRTAPPIDTLADVQAHKALMFSGLQKPMTWFLRQGENEGWAEPQIALQANNSFVLKRAAVDGAGLAFLPKVIVEAELRTGQLIHLNQFEDAAPLTLFLLRAPQRHLPIRVQTAWNYFARLGK</sequence>
<dbReference type="PANTHER" id="PTHR30537:SF5">
    <property type="entry name" value="HTH-TYPE TRANSCRIPTIONAL ACTIVATOR TTDR-RELATED"/>
    <property type="match status" value="1"/>
</dbReference>
<dbReference type="SUPFAM" id="SSF46785">
    <property type="entry name" value="Winged helix' DNA-binding domain"/>
    <property type="match status" value="1"/>
</dbReference>
<evidence type="ECO:0000259" key="5">
    <source>
        <dbReference type="PROSITE" id="PS50931"/>
    </source>
</evidence>
<dbReference type="InterPro" id="IPR005119">
    <property type="entry name" value="LysR_subst-bd"/>
</dbReference>
<dbReference type="InterPro" id="IPR036388">
    <property type="entry name" value="WH-like_DNA-bd_sf"/>
</dbReference>
<comment type="caution">
    <text evidence="6">The sequence shown here is derived from an EMBL/GenBank/DDBJ whole genome shotgun (WGS) entry which is preliminary data.</text>
</comment>
<feature type="domain" description="HTH lysR-type" evidence="5">
    <location>
        <begin position="8"/>
        <end position="62"/>
    </location>
</feature>
<evidence type="ECO:0000256" key="2">
    <source>
        <dbReference type="ARBA" id="ARBA00023015"/>
    </source>
</evidence>
<dbReference type="PANTHER" id="PTHR30537">
    <property type="entry name" value="HTH-TYPE TRANSCRIPTIONAL REGULATOR"/>
    <property type="match status" value="1"/>
</dbReference>